<gene>
    <name evidence="2" type="ORF">LX87_02735</name>
</gene>
<feature type="domain" description="Peptidase M61 N-terminal" evidence="1">
    <location>
        <begin position="2"/>
        <end position="86"/>
    </location>
</feature>
<comment type="caution">
    <text evidence="2">The sequence shown here is derived from an EMBL/GenBank/DDBJ whole genome shotgun (WGS) entry which is preliminary data.</text>
</comment>
<keyword evidence="3" id="KW-1185">Reference proteome</keyword>
<dbReference type="RefSeq" id="WP_111628790.1">
    <property type="nucleotide sequence ID" value="NZ_QLMC01000003.1"/>
</dbReference>
<name>A0A327WZ52_LARAB</name>
<accession>A0A327WZ52</accession>
<evidence type="ECO:0000259" key="1">
    <source>
        <dbReference type="Pfam" id="PF17899"/>
    </source>
</evidence>
<dbReference type="InterPro" id="IPR040756">
    <property type="entry name" value="Peptidase_M61_N"/>
</dbReference>
<evidence type="ECO:0000313" key="2">
    <source>
        <dbReference type="EMBL" id="RAJ97830.1"/>
    </source>
</evidence>
<evidence type="ECO:0000313" key="3">
    <source>
        <dbReference type="Proteomes" id="UP000248790"/>
    </source>
</evidence>
<sequence>MTYDIRATRNFVAGNYLHKSHGYISPAGVFLHPEGQLKHPVSVTLKPYSKWPQLIATGLDSVAGQPQTFSALDYDFLYDSSMLMGKLEQLPSFEVRKIPHYVIPNPNPLRTVILKSWR</sequence>
<dbReference type="AlphaFoldDB" id="A0A327WZ52"/>
<protein>
    <recommendedName>
        <fullName evidence="1">Peptidase M61 N-terminal domain-containing protein</fullName>
    </recommendedName>
</protein>
<proteinExistence type="predicted"/>
<dbReference type="Proteomes" id="UP000248790">
    <property type="component" value="Unassembled WGS sequence"/>
</dbReference>
<dbReference type="EMBL" id="QLMC01000003">
    <property type="protein sequence ID" value="RAJ97830.1"/>
    <property type="molecule type" value="Genomic_DNA"/>
</dbReference>
<dbReference type="Pfam" id="PF17899">
    <property type="entry name" value="Peptidase_M61_N"/>
    <property type="match status" value="1"/>
</dbReference>
<organism evidence="2 3">
    <name type="scientific">Larkinella arboricola</name>
    <dbReference type="NCBI Taxonomy" id="643671"/>
    <lineage>
        <taxon>Bacteria</taxon>
        <taxon>Pseudomonadati</taxon>
        <taxon>Bacteroidota</taxon>
        <taxon>Cytophagia</taxon>
        <taxon>Cytophagales</taxon>
        <taxon>Spirosomataceae</taxon>
        <taxon>Larkinella</taxon>
    </lineage>
</organism>
<dbReference type="Gene3D" id="2.60.40.3650">
    <property type="match status" value="1"/>
</dbReference>
<reference evidence="2 3" key="1">
    <citation type="submission" date="2018-06" db="EMBL/GenBank/DDBJ databases">
        <title>Genomic Encyclopedia of Archaeal and Bacterial Type Strains, Phase II (KMG-II): from individual species to whole genera.</title>
        <authorList>
            <person name="Goeker M."/>
        </authorList>
    </citation>
    <scope>NUCLEOTIDE SEQUENCE [LARGE SCALE GENOMIC DNA]</scope>
    <source>
        <strain evidence="2 3">DSM 21851</strain>
    </source>
</reference>